<name>A0A444HM66_RHILE</name>
<reference evidence="1 2" key="1">
    <citation type="submission" date="2019-01" db="EMBL/GenBank/DDBJ databases">
        <title>RHIZO-ID as a novel technology for direct rhizobia identification.</title>
        <authorList>
            <person name="De Meyer S.E."/>
        </authorList>
    </citation>
    <scope>NUCLEOTIDE SEQUENCE [LARGE SCALE GENOMIC DNA]</scope>
    <source>
        <strain evidence="1 2">WSM448</strain>
    </source>
</reference>
<dbReference type="RefSeq" id="WP_128412242.1">
    <property type="nucleotide sequence ID" value="NZ_SBHX01000078.1"/>
</dbReference>
<organism evidence="1 2">
    <name type="scientific">Rhizobium leguminosarum</name>
    <dbReference type="NCBI Taxonomy" id="384"/>
    <lineage>
        <taxon>Bacteria</taxon>
        <taxon>Pseudomonadati</taxon>
        <taxon>Pseudomonadota</taxon>
        <taxon>Alphaproteobacteria</taxon>
        <taxon>Hyphomicrobiales</taxon>
        <taxon>Rhizobiaceae</taxon>
        <taxon>Rhizobium/Agrobacterium group</taxon>
        <taxon>Rhizobium</taxon>
    </lineage>
</organism>
<dbReference type="AlphaFoldDB" id="A0A444HM66"/>
<gene>
    <name evidence="1" type="primary">tcmP</name>
    <name evidence="1" type="ORF">EHI47_31685</name>
</gene>
<accession>A0A444HM66</accession>
<evidence type="ECO:0000313" key="2">
    <source>
        <dbReference type="Proteomes" id="UP000283817"/>
    </source>
</evidence>
<dbReference type="NCBIfam" id="TIGR04474">
    <property type="entry name" value="tcm_partner"/>
    <property type="match status" value="1"/>
</dbReference>
<dbReference type="InterPro" id="IPR031009">
    <property type="entry name" value="Tcm_partner"/>
</dbReference>
<dbReference type="Proteomes" id="UP000283817">
    <property type="component" value="Unassembled WGS sequence"/>
</dbReference>
<proteinExistence type="predicted"/>
<evidence type="ECO:0000313" key="1">
    <source>
        <dbReference type="EMBL" id="RWX23234.1"/>
    </source>
</evidence>
<sequence>MVRKRYDWEGGAQLDEHSKRKHKILHEYVLQYIVVRCKHPQQPRFRFAIVDGFAGAGRYAGGAAGSPLIFVDRVKAAAEEINLARAVEGLPNIDLECHLILNDSDPTALSLLKQNIAPLLAVVRETSKNLRIETSFLNEPFEDAYPKIKTILTSAKITNALFNLDQCGHSYVDRATLVDIIQTYQSEIFYTFSIQSFLAFLSRTNPDLLLSQLAFLGLPLRDIEQLNFPMSNERWLGTAERLVFDAFQVCAPFVSPFSIHNPDGWRYWFIHFAKSYRARQVYNNVLHDNSSSQAHFGRAGLNMLSYNARHTDGHLYLFDQAGRTTAVDQLRDDIPRLLTERGHAINVLDFYESIYNLTPSHSADILSSLVGHPDLKVTTKSGGERRRASTIKVADTISLNPQRTFHQILRPIESR</sequence>
<protein>
    <submittedName>
        <fullName evidence="1">Three-Cys-motif partner protein TcmP</fullName>
    </submittedName>
</protein>
<comment type="caution">
    <text evidence="1">The sequence shown here is derived from an EMBL/GenBank/DDBJ whole genome shotgun (WGS) entry which is preliminary data.</text>
</comment>
<dbReference type="EMBL" id="SBHX01000078">
    <property type="protein sequence ID" value="RWX23234.1"/>
    <property type="molecule type" value="Genomic_DNA"/>
</dbReference>